<reference evidence="2" key="1">
    <citation type="submission" date="2023-10" db="EMBL/GenBank/DDBJ databases">
        <title>Genome assembly of Pristionchus species.</title>
        <authorList>
            <person name="Yoshida K."/>
            <person name="Sommer R.J."/>
        </authorList>
    </citation>
    <scope>NUCLEOTIDE SEQUENCE</scope>
    <source>
        <strain evidence="2">RS0144</strain>
    </source>
</reference>
<evidence type="ECO:0000313" key="3">
    <source>
        <dbReference type="Proteomes" id="UP001432027"/>
    </source>
</evidence>
<dbReference type="Proteomes" id="UP001432027">
    <property type="component" value="Unassembled WGS sequence"/>
</dbReference>
<gene>
    <name evidence="2" type="ORF">PENTCL1PPCAC_10371</name>
</gene>
<evidence type="ECO:0000313" key="2">
    <source>
        <dbReference type="EMBL" id="GMS88196.1"/>
    </source>
</evidence>
<organism evidence="2 3">
    <name type="scientific">Pristionchus entomophagus</name>
    <dbReference type="NCBI Taxonomy" id="358040"/>
    <lineage>
        <taxon>Eukaryota</taxon>
        <taxon>Metazoa</taxon>
        <taxon>Ecdysozoa</taxon>
        <taxon>Nematoda</taxon>
        <taxon>Chromadorea</taxon>
        <taxon>Rhabditida</taxon>
        <taxon>Rhabditina</taxon>
        <taxon>Diplogasteromorpha</taxon>
        <taxon>Diplogasteroidea</taxon>
        <taxon>Neodiplogasteridae</taxon>
        <taxon>Pristionchus</taxon>
    </lineage>
</organism>
<evidence type="ECO:0000256" key="1">
    <source>
        <dbReference type="SAM" id="MobiDB-lite"/>
    </source>
</evidence>
<keyword evidence="3" id="KW-1185">Reference proteome</keyword>
<comment type="caution">
    <text evidence="2">The sequence shown here is derived from an EMBL/GenBank/DDBJ whole genome shotgun (WGS) entry which is preliminary data.</text>
</comment>
<feature type="compositionally biased region" description="Polar residues" evidence="1">
    <location>
        <begin position="1"/>
        <end position="14"/>
    </location>
</feature>
<feature type="non-terminal residue" evidence="2">
    <location>
        <position position="1"/>
    </location>
</feature>
<feature type="region of interest" description="Disordered" evidence="1">
    <location>
        <begin position="1"/>
        <end position="29"/>
    </location>
</feature>
<name>A0AAV5SY06_9BILA</name>
<dbReference type="EMBL" id="BTSX01000003">
    <property type="protein sequence ID" value="GMS88196.1"/>
    <property type="molecule type" value="Genomic_DNA"/>
</dbReference>
<sequence>LLHSFSTFHRTTGGHSSHMEESRSSTSVLSSSLGDSEVETALSFNLSQISTYCAAQSFDYDDLIHLMGSKRSRKERRHSQEIHGEQEDIVEVAKQLQATSPNDVQASPSLADLRAAYGRLVANQQEDIDIPQFYDVAAALDSAFLSTLRDTYNRLSINQLEEFDELADYCSPDDISPSQDAPLLADTRASSMPVATTRTARLYTEIRHISDSLLPGARRVPSFSAARSVA</sequence>
<proteinExistence type="predicted"/>
<dbReference type="AlphaFoldDB" id="A0AAV5SY06"/>
<accession>A0AAV5SY06</accession>
<protein>
    <submittedName>
        <fullName evidence="2">Uncharacterized protein</fullName>
    </submittedName>
</protein>